<evidence type="ECO:0000313" key="3">
    <source>
        <dbReference type="EMBL" id="CAD9960069.1"/>
    </source>
</evidence>
<accession>A0A7S2Y8Y0</accession>
<organism evidence="3">
    <name type="scientific">Entomoneis paludosa</name>
    <dbReference type="NCBI Taxonomy" id="265537"/>
    <lineage>
        <taxon>Eukaryota</taxon>
        <taxon>Sar</taxon>
        <taxon>Stramenopiles</taxon>
        <taxon>Ochrophyta</taxon>
        <taxon>Bacillariophyta</taxon>
        <taxon>Bacillariophyceae</taxon>
        <taxon>Bacillariophycidae</taxon>
        <taxon>Entomoneidaceae</taxon>
        <taxon>Entomoneis</taxon>
    </lineage>
</organism>
<keyword evidence="2" id="KW-0472">Membrane</keyword>
<feature type="transmembrane region" description="Helical" evidence="2">
    <location>
        <begin position="342"/>
        <end position="360"/>
    </location>
</feature>
<protein>
    <submittedName>
        <fullName evidence="3">Uncharacterized protein</fullName>
    </submittedName>
</protein>
<sequence length="469" mass="52426">MTIRYVGCSSFMETDTQDYDANEDDEDEEQAANNGQDQYWKYQYMARQDGLMPNNLVRFALCEGSTSANSCNTNCQGEYVIDMEVFLEAYTEYQMEHDAYWCEVVRENCVCNNGNSWKDCYSSCFAQKGYSYEQCAQVMNANNNGGDNAFEAQQYLTCSGVEFYNPQYMYNNRDNGDDEDNYKKYWYLGLTCQNHQNVMLTGFYDEQCSYQLENSDLTLMQDALGSSYQHVPYLDGTPLLTAGTCLSCMSVEDEVDYQKAQKYNNGQQQQEQQDDNKEQPDAIDLCQMITTNAENGGYATICDMFVQDGCSYIHQYLPRMDGRSVWTQLQTSLARSRTTTRVLGIVILVGLVGAAGWCWWNQQEERRQRRLGNPDQKRALLSISGSGSSSGDDEKDGVMVQKPAPALAVPSPPVTAPVDAPADVTTDSSDEDLAVVTSLSASPTPVATTASDEDVVVITSPSQQQGEMA</sequence>
<reference evidence="3" key="1">
    <citation type="submission" date="2021-01" db="EMBL/GenBank/DDBJ databases">
        <authorList>
            <person name="Corre E."/>
            <person name="Pelletier E."/>
            <person name="Niang G."/>
            <person name="Scheremetjew M."/>
            <person name="Finn R."/>
            <person name="Kale V."/>
            <person name="Holt S."/>
            <person name="Cochrane G."/>
            <person name="Meng A."/>
            <person name="Brown T."/>
            <person name="Cohen L."/>
        </authorList>
    </citation>
    <scope>NUCLEOTIDE SEQUENCE</scope>
    <source>
        <strain evidence="3">CCMP125</strain>
    </source>
</reference>
<evidence type="ECO:0000256" key="2">
    <source>
        <dbReference type="SAM" id="Phobius"/>
    </source>
</evidence>
<keyword evidence="2" id="KW-1133">Transmembrane helix</keyword>
<name>A0A7S2Y8Y0_9STRA</name>
<feature type="region of interest" description="Disordered" evidence="1">
    <location>
        <begin position="380"/>
        <end position="431"/>
    </location>
</feature>
<feature type="compositionally biased region" description="Low complexity" evidence="1">
    <location>
        <begin position="416"/>
        <end position="427"/>
    </location>
</feature>
<dbReference type="EMBL" id="HBHT01014115">
    <property type="protein sequence ID" value="CAD9960069.1"/>
    <property type="molecule type" value="Transcribed_RNA"/>
</dbReference>
<gene>
    <name evidence="3" type="ORF">APAL1065_LOCUS9469</name>
</gene>
<keyword evidence="2" id="KW-0812">Transmembrane</keyword>
<proteinExistence type="predicted"/>
<dbReference type="AlphaFoldDB" id="A0A7S2Y8Y0"/>
<evidence type="ECO:0000256" key="1">
    <source>
        <dbReference type="SAM" id="MobiDB-lite"/>
    </source>
</evidence>